<dbReference type="AlphaFoldDB" id="A0A845BKF4"/>
<dbReference type="Proteomes" id="UP000467214">
    <property type="component" value="Unassembled WGS sequence"/>
</dbReference>
<keyword evidence="1" id="KW-1133">Transmembrane helix</keyword>
<name>A0A845BKF4_9NEIS</name>
<protein>
    <submittedName>
        <fullName evidence="2">Uncharacterized protein</fullName>
    </submittedName>
</protein>
<comment type="caution">
    <text evidence="2">The sequence shown here is derived from an EMBL/GenBank/DDBJ whole genome shotgun (WGS) entry which is preliminary data.</text>
</comment>
<evidence type="ECO:0000256" key="1">
    <source>
        <dbReference type="SAM" id="Phobius"/>
    </source>
</evidence>
<accession>A0A845BKF4</accession>
<evidence type="ECO:0000313" key="3">
    <source>
        <dbReference type="Proteomes" id="UP000467214"/>
    </source>
</evidence>
<gene>
    <name evidence="2" type="ORF">GQF02_07195</name>
</gene>
<dbReference type="EMBL" id="WSSB01000005">
    <property type="protein sequence ID" value="MXR36752.1"/>
    <property type="molecule type" value="Genomic_DNA"/>
</dbReference>
<feature type="transmembrane region" description="Helical" evidence="1">
    <location>
        <begin position="243"/>
        <end position="264"/>
    </location>
</feature>
<keyword evidence="1" id="KW-0472">Membrane</keyword>
<dbReference type="RefSeq" id="WP_160795955.1">
    <property type="nucleotide sequence ID" value="NZ_WSSB01000005.1"/>
</dbReference>
<sequence length="266" mass="29665">MNSTASTPTPAPTRASALAGQAEVQSESILILAGSGDPIYAVERKLQARTEQADYFKVQIRAHASAHGSEWTLLEGEAAQWHNGYHSAEVWVDHASSSISFGPEYGVQVLETLAGKGLPAYLFAQTIIWAKTRYPDYSIRGGLLRTEDAANEEARLRRNGYYATQGFDFEWFDVEQRSGRYFKAKASQLLGVWDSETVRRLDCERLLDTLASQARHCSELEQHLSRANSKKEHATVKLERERMLNLILVGVTCFVLVMGLMAALRV</sequence>
<evidence type="ECO:0000313" key="2">
    <source>
        <dbReference type="EMBL" id="MXR36752.1"/>
    </source>
</evidence>
<proteinExistence type="predicted"/>
<keyword evidence="3" id="KW-1185">Reference proteome</keyword>
<reference evidence="2 3" key="1">
    <citation type="submission" date="2019-12" db="EMBL/GenBank/DDBJ databases">
        <title>Neisseriaceae gen. nov. sp. Genome sequencing and assembly.</title>
        <authorList>
            <person name="Liu Z."/>
            <person name="Li A."/>
        </authorList>
    </citation>
    <scope>NUCLEOTIDE SEQUENCE [LARGE SCALE GENOMIC DNA]</scope>
    <source>
        <strain evidence="2 3">B2N2-7</strain>
    </source>
</reference>
<keyword evidence="1" id="KW-0812">Transmembrane</keyword>
<organism evidence="2 3">
    <name type="scientific">Craterilacuibacter sinensis</name>
    <dbReference type="NCBI Taxonomy" id="2686017"/>
    <lineage>
        <taxon>Bacteria</taxon>
        <taxon>Pseudomonadati</taxon>
        <taxon>Pseudomonadota</taxon>
        <taxon>Betaproteobacteria</taxon>
        <taxon>Neisseriales</taxon>
        <taxon>Neisseriaceae</taxon>
        <taxon>Craterilacuibacter</taxon>
    </lineage>
</organism>